<gene>
    <name evidence="4" type="ORF">EA58_03080</name>
</gene>
<dbReference type="OrthoDB" id="7301144at2"/>
<dbReference type="PANTHER" id="PTHR42901:SF1">
    <property type="entry name" value="ALCOHOL DEHYDROGENASE"/>
    <property type="match status" value="1"/>
</dbReference>
<evidence type="ECO:0000256" key="3">
    <source>
        <dbReference type="RuleBase" id="RU000363"/>
    </source>
</evidence>
<proteinExistence type="inferred from homology"/>
<dbReference type="PRINTS" id="PR00080">
    <property type="entry name" value="SDRFAMILY"/>
</dbReference>
<dbReference type="PRINTS" id="PR00081">
    <property type="entry name" value="GDHRDH"/>
</dbReference>
<dbReference type="Proteomes" id="UP000027192">
    <property type="component" value="Unassembled WGS sequence"/>
</dbReference>
<comment type="similarity">
    <text evidence="1 3">Belongs to the short-chain dehydrogenases/reductases (SDR) family.</text>
</comment>
<dbReference type="Gene3D" id="3.40.50.720">
    <property type="entry name" value="NAD(P)-binding Rossmann-like Domain"/>
    <property type="match status" value="1"/>
</dbReference>
<sequence length="275" mass="29943">MDINEKYLVLTGACGGIGSEIASVLAHAGANLILVGRNLSKLKALQLALPRETAHKTLVADLNTDAGIQSVHDRCQQWKTEGLVIHGLINNAGSNQFSRLNQRDAASISEEIHLNLTVPILLSQQAIQWLARPGLILNVGSTFSAIGYPGYTTYCAGKAGLHRFSEALDRELDGTGIRVLYLAPRATDTALNSTTVNELNQHLGNQVDPPKWVAEQLLLSLQQETPVRWLGWPEKLWVRVNQILPSAVAGAIRKQSATIRQFLTKAEVHSSPEVL</sequence>
<evidence type="ECO:0000313" key="5">
    <source>
        <dbReference type="Proteomes" id="UP000027192"/>
    </source>
</evidence>
<dbReference type="InterPro" id="IPR002347">
    <property type="entry name" value="SDR_fam"/>
</dbReference>
<protein>
    <submittedName>
        <fullName evidence="4">Short-chain dehydrogenase</fullName>
    </submittedName>
</protein>
<evidence type="ECO:0000313" key="4">
    <source>
        <dbReference type="EMBL" id="KDM93189.1"/>
    </source>
</evidence>
<evidence type="ECO:0000256" key="1">
    <source>
        <dbReference type="ARBA" id="ARBA00006484"/>
    </source>
</evidence>
<dbReference type="AlphaFoldDB" id="A0A066RSA1"/>
<accession>A0A066RSA1</accession>
<name>A0A066RSA1_9GAMM</name>
<keyword evidence="2" id="KW-0560">Oxidoreductase</keyword>
<dbReference type="CDD" id="cd05233">
    <property type="entry name" value="SDR_c"/>
    <property type="match status" value="1"/>
</dbReference>
<dbReference type="PANTHER" id="PTHR42901">
    <property type="entry name" value="ALCOHOL DEHYDROGENASE"/>
    <property type="match status" value="1"/>
</dbReference>
<organism evidence="4 5">
    <name type="scientific">Photobacterium galatheae</name>
    <dbReference type="NCBI Taxonomy" id="1654360"/>
    <lineage>
        <taxon>Bacteria</taxon>
        <taxon>Pseudomonadati</taxon>
        <taxon>Pseudomonadota</taxon>
        <taxon>Gammaproteobacteria</taxon>
        <taxon>Vibrionales</taxon>
        <taxon>Vibrionaceae</taxon>
        <taxon>Photobacterium</taxon>
    </lineage>
</organism>
<dbReference type="EMBL" id="JMIB01000004">
    <property type="protein sequence ID" value="KDM93189.1"/>
    <property type="molecule type" value="Genomic_DNA"/>
</dbReference>
<dbReference type="Pfam" id="PF00106">
    <property type="entry name" value="adh_short"/>
    <property type="match status" value="1"/>
</dbReference>
<dbReference type="NCBIfam" id="NF006565">
    <property type="entry name" value="PRK09072.1"/>
    <property type="match status" value="1"/>
</dbReference>
<dbReference type="STRING" id="1654360.EA58_03080"/>
<comment type="caution">
    <text evidence="4">The sequence shown here is derived from an EMBL/GenBank/DDBJ whole genome shotgun (WGS) entry which is preliminary data.</text>
</comment>
<evidence type="ECO:0000256" key="2">
    <source>
        <dbReference type="ARBA" id="ARBA00023002"/>
    </source>
</evidence>
<dbReference type="RefSeq" id="WP_036748738.1">
    <property type="nucleotide sequence ID" value="NZ_JAGSGC010000002.1"/>
</dbReference>
<dbReference type="GO" id="GO:0016491">
    <property type="term" value="F:oxidoreductase activity"/>
    <property type="evidence" value="ECO:0007669"/>
    <property type="project" value="UniProtKB-KW"/>
</dbReference>
<dbReference type="SUPFAM" id="SSF51735">
    <property type="entry name" value="NAD(P)-binding Rossmann-fold domains"/>
    <property type="match status" value="1"/>
</dbReference>
<dbReference type="InterPro" id="IPR036291">
    <property type="entry name" value="NAD(P)-bd_dom_sf"/>
</dbReference>
<reference evidence="4 5" key="1">
    <citation type="submission" date="2014-04" db="EMBL/GenBank/DDBJ databases">
        <title>Draft genome sequence of Photobacterium halotolerans S2753: a solonamide, ngercheumicin and holomycin producer.</title>
        <authorList>
            <person name="Machado H.R."/>
            <person name="Gram L."/>
        </authorList>
    </citation>
    <scope>NUCLEOTIDE SEQUENCE [LARGE SCALE GENOMIC DNA]</scope>
    <source>
        <strain evidence="4 5">S2753</strain>
    </source>
</reference>
<keyword evidence="5" id="KW-1185">Reference proteome</keyword>